<dbReference type="HOGENOM" id="CLU_2244211_0_0_6"/>
<proteinExistence type="predicted"/>
<dbReference type="AlphaFoldDB" id="A4SJ01"/>
<dbReference type="RefSeq" id="WP_011898355.1">
    <property type="nucleotide sequence ID" value="NC_009348.1"/>
</dbReference>
<evidence type="ECO:0000256" key="2">
    <source>
        <dbReference type="SAM" id="SignalP"/>
    </source>
</evidence>
<feature type="chain" id="PRO_5002672089" evidence="2">
    <location>
        <begin position="29"/>
        <end position="120"/>
    </location>
</feature>
<dbReference type="STRING" id="29491.GCA_000820065_01781"/>
<organism evidence="3 4">
    <name type="scientific">Aeromonas salmonicida (strain A449)</name>
    <dbReference type="NCBI Taxonomy" id="382245"/>
    <lineage>
        <taxon>Bacteria</taxon>
        <taxon>Pseudomonadati</taxon>
        <taxon>Pseudomonadota</taxon>
        <taxon>Gammaproteobacteria</taxon>
        <taxon>Aeromonadales</taxon>
        <taxon>Aeromonadaceae</taxon>
        <taxon>Aeromonas</taxon>
    </lineage>
</organism>
<feature type="signal peptide" evidence="2">
    <location>
        <begin position="1"/>
        <end position="28"/>
    </location>
</feature>
<dbReference type="PATRIC" id="fig|382245.13.peg.720"/>
<keyword evidence="2" id="KW-0732">Signal</keyword>
<sequence>MNPFKRYPTINRSALLLSLLVVQGTALAAPPSKGGDGINISGNDIKIDLDWDDKEYDWWQNHCLDLDIGDGRIKLNCDKMDGKYRDHYNRSIHSGNNPGQGHDKHKDKSKGNGNGNGKKN</sequence>
<evidence type="ECO:0000313" key="4">
    <source>
        <dbReference type="Proteomes" id="UP000000225"/>
    </source>
</evidence>
<name>A4SJ01_AERS4</name>
<gene>
    <name evidence="3" type="ordered locus">ASA_0711</name>
</gene>
<dbReference type="EMBL" id="CP000644">
    <property type="protein sequence ID" value="ABO88873.1"/>
    <property type="molecule type" value="Genomic_DNA"/>
</dbReference>
<evidence type="ECO:0000313" key="3">
    <source>
        <dbReference type="EMBL" id="ABO88873.1"/>
    </source>
</evidence>
<protein>
    <submittedName>
        <fullName evidence="3">Uncharacterized protein</fullName>
    </submittedName>
</protein>
<evidence type="ECO:0000256" key="1">
    <source>
        <dbReference type="SAM" id="MobiDB-lite"/>
    </source>
</evidence>
<feature type="compositionally biased region" description="Basic and acidic residues" evidence="1">
    <location>
        <begin position="101"/>
        <end position="110"/>
    </location>
</feature>
<reference evidence="4" key="1">
    <citation type="journal article" date="2008" name="BMC Genomics">
        <title>The genome of Aeromonas salmonicida subsp. salmonicida A449: insights into the evolution of a fish pathogen.</title>
        <authorList>
            <person name="Reith M.E."/>
            <person name="Singh R.K."/>
            <person name="Curtis B."/>
            <person name="Boyd J.M."/>
            <person name="Bouevitch A."/>
            <person name="Kimball J."/>
            <person name="Munholland J."/>
            <person name="Murphy C."/>
            <person name="Sarty D."/>
            <person name="Williams J."/>
            <person name="Nash J.H."/>
            <person name="Johnson S.C."/>
            <person name="Brown L.L."/>
        </authorList>
    </citation>
    <scope>NUCLEOTIDE SEQUENCE [LARGE SCALE GENOMIC DNA]</scope>
    <source>
        <strain evidence="4">A449</strain>
    </source>
</reference>
<accession>A4SJ01</accession>
<dbReference type="KEGG" id="asa:ASA_0711"/>
<feature type="region of interest" description="Disordered" evidence="1">
    <location>
        <begin position="86"/>
        <end position="120"/>
    </location>
</feature>
<dbReference type="Proteomes" id="UP000000225">
    <property type="component" value="Chromosome"/>
</dbReference>